<feature type="compositionally biased region" description="Low complexity" evidence="1">
    <location>
        <begin position="291"/>
        <end position="301"/>
    </location>
</feature>
<feature type="region of interest" description="Disordered" evidence="1">
    <location>
        <begin position="132"/>
        <end position="166"/>
    </location>
</feature>
<name>A0AAJ0CGW2_9HYPO</name>
<comment type="caution">
    <text evidence="2">The sequence shown here is derived from an EMBL/GenBank/DDBJ whole genome shotgun (WGS) entry which is preliminary data.</text>
</comment>
<dbReference type="AlphaFoldDB" id="A0AAJ0CGW2"/>
<evidence type="ECO:0000256" key="1">
    <source>
        <dbReference type="SAM" id="MobiDB-lite"/>
    </source>
</evidence>
<evidence type="ECO:0000313" key="2">
    <source>
        <dbReference type="EMBL" id="KAK2591633.1"/>
    </source>
</evidence>
<feature type="compositionally biased region" description="Polar residues" evidence="1">
    <location>
        <begin position="135"/>
        <end position="146"/>
    </location>
</feature>
<accession>A0AAJ0CGW2</accession>
<organism evidence="2 3">
    <name type="scientific">Conoideocrella luteorostrata</name>
    <dbReference type="NCBI Taxonomy" id="1105319"/>
    <lineage>
        <taxon>Eukaryota</taxon>
        <taxon>Fungi</taxon>
        <taxon>Dikarya</taxon>
        <taxon>Ascomycota</taxon>
        <taxon>Pezizomycotina</taxon>
        <taxon>Sordariomycetes</taxon>
        <taxon>Hypocreomycetidae</taxon>
        <taxon>Hypocreales</taxon>
        <taxon>Clavicipitaceae</taxon>
        <taxon>Conoideocrella</taxon>
    </lineage>
</organism>
<keyword evidence="3" id="KW-1185">Reference proteome</keyword>
<evidence type="ECO:0000313" key="3">
    <source>
        <dbReference type="Proteomes" id="UP001251528"/>
    </source>
</evidence>
<feature type="compositionally biased region" description="Polar residues" evidence="1">
    <location>
        <begin position="209"/>
        <end position="248"/>
    </location>
</feature>
<feature type="region of interest" description="Disordered" evidence="1">
    <location>
        <begin position="1"/>
        <end position="53"/>
    </location>
</feature>
<gene>
    <name evidence="2" type="ORF">QQS21_010675</name>
</gene>
<dbReference type="EMBL" id="JASWJB010000320">
    <property type="protein sequence ID" value="KAK2591633.1"/>
    <property type="molecule type" value="Genomic_DNA"/>
</dbReference>
<proteinExistence type="predicted"/>
<feature type="compositionally biased region" description="Polar residues" evidence="1">
    <location>
        <begin position="7"/>
        <end position="42"/>
    </location>
</feature>
<protein>
    <submittedName>
        <fullName evidence="2">Uncharacterized protein</fullName>
    </submittedName>
</protein>
<feature type="compositionally biased region" description="Acidic residues" evidence="1">
    <location>
        <begin position="157"/>
        <end position="166"/>
    </location>
</feature>
<dbReference type="Proteomes" id="UP001251528">
    <property type="component" value="Unassembled WGS sequence"/>
</dbReference>
<sequence length="569" mass="62023">MEHRSLSESTCAPTSATPSVGSSGQPTYTTAGTIYNPSSSQPLQPPTRRGRSLKWPAGSVHSDLALLPKSVLAGLSLKASAGHSIPSVQHYTPLQQNYDRAISPLNEKDHILAKMPADTSQKDSARIPRHLSADMSETSNHANITVNDDELRSGNGSEEEEEHVDDDDNHNMSALMAMPVKSLQSLASYPNPNRKNAQKALLRGGTRSRPCTLTSSIGSAVSTSPIGMPSFNITAGPSETGQNSSSSKHLGLLADSSTPRRAQLDAISRIDGAWSTRHNTPAPALPNPPRAKSASSEVSKASNKHASGSGTPMPLTAGPPGQRQYRPSTFETTFKALKTNSPPATSTQEDDDAILITTQTMIQAGIEDFPSMYDTSDIIPSVNTTSPEHRRADRPLQMHGYRLPSGIIDSEEEFYSSHAQLQGITDRMKVWDPSEQLIQPPSWRDQSPEVRALYTTGTDRLTDEALADRNGKLEEWWFSGVNRAYRRPDITGLRYFAPREVNHFGVIGDRRPVAATQRPRVIDMEQAVAIPVAEHTRSLIELVIDARGKSRLEKLSSSEELNQSTFIQR</sequence>
<reference evidence="2" key="1">
    <citation type="submission" date="2023-06" db="EMBL/GenBank/DDBJ databases">
        <title>Conoideocrella luteorostrata (Hypocreales: Clavicipitaceae), a potential biocontrol fungus for elongate hemlock scale in United States Christmas tree production areas.</title>
        <authorList>
            <person name="Barrett H."/>
            <person name="Lovett B."/>
            <person name="Macias A.M."/>
            <person name="Stajich J.E."/>
            <person name="Kasson M.T."/>
        </authorList>
    </citation>
    <scope>NUCLEOTIDE SEQUENCE</scope>
    <source>
        <strain evidence="2">ARSEF 14590</strain>
    </source>
</reference>
<feature type="region of interest" description="Disordered" evidence="1">
    <location>
        <begin position="201"/>
        <end position="326"/>
    </location>
</feature>